<gene>
    <name evidence="1" type="ORF">SAMN04488105_1522</name>
</gene>
<dbReference type="Proteomes" id="UP000198994">
    <property type="component" value="Unassembled WGS sequence"/>
</dbReference>
<keyword evidence="2" id="KW-1185">Reference proteome</keyword>
<evidence type="ECO:0000313" key="2">
    <source>
        <dbReference type="Proteomes" id="UP000198994"/>
    </source>
</evidence>
<evidence type="ECO:0000313" key="1">
    <source>
        <dbReference type="EMBL" id="SDF69185.1"/>
    </source>
</evidence>
<dbReference type="AlphaFoldDB" id="A0A1G7N529"/>
<protein>
    <recommendedName>
        <fullName evidence="3">DUF3168 domain-containing protein</fullName>
    </recommendedName>
</protein>
<organism evidence="1 2">
    <name type="scientific">Salipiger thiooxidans</name>
    <dbReference type="NCBI Taxonomy" id="282683"/>
    <lineage>
        <taxon>Bacteria</taxon>
        <taxon>Pseudomonadati</taxon>
        <taxon>Pseudomonadota</taxon>
        <taxon>Alphaproteobacteria</taxon>
        <taxon>Rhodobacterales</taxon>
        <taxon>Roseobacteraceae</taxon>
        <taxon>Salipiger</taxon>
    </lineage>
</organism>
<dbReference type="InterPro" id="IPR053745">
    <property type="entry name" value="Viral_Tail_Comp_sf"/>
</dbReference>
<dbReference type="InterPro" id="IPR021508">
    <property type="entry name" value="Gp17-like"/>
</dbReference>
<dbReference type="EMBL" id="FNAV01000052">
    <property type="protein sequence ID" value="SDF69185.1"/>
    <property type="molecule type" value="Genomic_DNA"/>
</dbReference>
<reference evidence="2" key="1">
    <citation type="submission" date="2016-10" db="EMBL/GenBank/DDBJ databases">
        <authorList>
            <person name="Varghese N."/>
            <person name="Submissions S."/>
        </authorList>
    </citation>
    <scope>NUCLEOTIDE SEQUENCE [LARGE SCALE GENOMIC DNA]</scope>
    <source>
        <strain evidence="2">DSM 10146</strain>
    </source>
</reference>
<dbReference type="OrthoDB" id="7630456at2"/>
<dbReference type="RefSeq" id="WP_089964289.1">
    <property type="nucleotide sequence ID" value="NZ_FNAV01000052.1"/>
</dbReference>
<dbReference type="Pfam" id="PF11367">
    <property type="entry name" value="Tail_completion_gp17"/>
    <property type="match status" value="1"/>
</dbReference>
<dbReference type="Gene3D" id="3.30.2000.30">
    <property type="match status" value="1"/>
</dbReference>
<proteinExistence type="predicted"/>
<dbReference type="STRING" id="282683.SAMN04488105_1522"/>
<evidence type="ECO:0008006" key="3">
    <source>
        <dbReference type="Google" id="ProtNLM"/>
    </source>
</evidence>
<accession>A0A1G7N529</accession>
<name>A0A1G7N529_9RHOB</name>
<sequence length="137" mass="14310">MADGPATLLQAALIAALRADPEVAALATGGVYDEPQEHVAFPYVHLGRLDGAALRIGCHTDDDIAFSFECQSQTAAGREQVVALAHAVRVALDGVEVALPGLTLDWCDYLTTVVSRSRDGEIYTAVVAFEASLGVAA</sequence>